<dbReference type="SUPFAM" id="SSF82185">
    <property type="entry name" value="Histone H3 K4-specific methyltransferase SET7/9 N-terminal domain"/>
    <property type="match status" value="1"/>
</dbReference>
<accession>A0A9X1H954</accession>
<evidence type="ECO:0000313" key="2">
    <source>
        <dbReference type="Proteomes" id="UP001139366"/>
    </source>
</evidence>
<evidence type="ECO:0008006" key="3">
    <source>
        <dbReference type="Google" id="ProtNLM"/>
    </source>
</evidence>
<keyword evidence="2" id="KW-1185">Reference proteome</keyword>
<organism evidence="1 2">
    <name type="scientific">Flavobacterium potami</name>
    <dbReference type="NCBI Taxonomy" id="2872310"/>
    <lineage>
        <taxon>Bacteria</taxon>
        <taxon>Pseudomonadati</taxon>
        <taxon>Bacteroidota</taxon>
        <taxon>Flavobacteriia</taxon>
        <taxon>Flavobacteriales</taxon>
        <taxon>Flavobacteriaceae</taxon>
        <taxon>Flavobacterium</taxon>
    </lineage>
</organism>
<sequence>MKFFFSVLSFVIAHLSFSQTTTFYDADWKVCEKKNAAFYRVVSPSANLFEVKDYYINNTLQMTGYSTKKDSLVRQGKFNFYNEKGILIETTPFVNNIKQGKSFSYFDNGQIRRATNYVNDAFNGETSYYNAKGILIGKGLAKDNYWYGKWKKYNDDGSFMTNIYYDDKYTFDEINVKASTPNHIWIYFDKTEEDSLITYLCRPVNDKQNAINKFSEAPDVEIYIPKEKKEPNPTSTQFDYKFSINDPALKITKVKMDKNVESNNNLYRYFFIDVSSKTNSFTIGISVKEAKFPFYESILEEFVNNLKVEMK</sequence>
<dbReference type="RefSeq" id="WP_223705492.1">
    <property type="nucleotide sequence ID" value="NZ_JAINUY010000002.1"/>
</dbReference>
<gene>
    <name evidence="1" type="ORF">K6T82_08430</name>
</gene>
<dbReference type="AlphaFoldDB" id="A0A9X1H954"/>
<evidence type="ECO:0000313" key="1">
    <source>
        <dbReference type="EMBL" id="MBZ4034790.1"/>
    </source>
</evidence>
<dbReference type="Proteomes" id="UP001139366">
    <property type="component" value="Unassembled WGS sequence"/>
</dbReference>
<name>A0A9X1H954_9FLAO</name>
<proteinExistence type="predicted"/>
<protein>
    <recommendedName>
        <fullName evidence="3">MORN repeat variant</fullName>
    </recommendedName>
</protein>
<dbReference type="EMBL" id="JAINUY010000002">
    <property type="protein sequence ID" value="MBZ4034790.1"/>
    <property type="molecule type" value="Genomic_DNA"/>
</dbReference>
<reference evidence="1 2" key="1">
    <citation type="journal article" date="2023" name="Antonie Van Leeuwenhoek">
        <title>Flavobacterium potami sp. nov., a multi-metal resistance genes harbouring bacterium isolated from shallow river silt.</title>
        <authorList>
            <person name="Li S."/>
            <person name="Mao S."/>
            <person name="Mu W."/>
            <person name="Guo B."/>
            <person name="Li C."/>
            <person name="Zhu Q."/>
            <person name="Hou X."/>
            <person name="Zhao Y."/>
            <person name="Wei S."/>
            <person name="Liu H."/>
            <person name="Liu A."/>
        </authorList>
    </citation>
    <scope>NUCLEOTIDE SEQUENCE [LARGE SCALE GENOMIC DNA]</scope>
    <source>
        <strain evidence="1 2">17A</strain>
    </source>
</reference>
<comment type="caution">
    <text evidence="1">The sequence shown here is derived from an EMBL/GenBank/DDBJ whole genome shotgun (WGS) entry which is preliminary data.</text>
</comment>
<dbReference type="Gene3D" id="3.90.930.1">
    <property type="match status" value="1"/>
</dbReference>